<comment type="caution">
    <text evidence="1">The sequence shown here is derived from an EMBL/GenBank/DDBJ whole genome shotgun (WGS) entry which is preliminary data.</text>
</comment>
<dbReference type="RefSeq" id="WP_108115643.1">
    <property type="nucleotide sequence ID" value="NZ_QBKT01000007.1"/>
</dbReference>
<dbReference type="EMBL" id="QBKT01000007">
    <property type="protein sequence ID" value="PTX60014.1"/>
    <property type="molecule type" value="Genomic_DNA"/>
</dbReference>
<accession>A0A2T6BVB1</accession>
<protein>
    <submittedName>
        <fullName evidence="1">Uncharacterized protein</fullName>
    </submittedName>
</protein>
<sequence length="73" mass="7592">MLKKISALQSVRALSKKEQHAINGGAGYLCSSTIMPGLYHSEEDISGDYGNGHVITCHAAERKATSGGSQAAS</sequence>
<name>A0A2T6BVB1_9FLAO</name>
<organism evidence="1 2">
    <name type="scientific">Kordia periserrulae</name>
    <dbReference type="NCBI Taxonomy" id="701523"/>
    <lineage>
        <taxon>Bacteria</taxon>
        <taxon>Pseudomonadati</taxon>
        <taxon>Bacteroidota</taxon>
        <taxon>Flavobacteriia</taxon>
        <taxon>Flavobacteriales</taxon>
        <taxon>Flavobacteriaceae</taxon>
        <taxon>Kordia</taxon>
    </lineage>
</organism>
<gene>
    <name evidence="1" type="ORF">C8N46_10720</name>
</gene>
<dbReference type="AlphaFoldDB" id="A0A2T6BVB1"/>
<evidence type="ECO:0000313" key="2">
    <source>
        <dbReference type="Proteomes" id="UP000244090"/>
    </source>
</evidence>
<proteinExistence type="predicted"/>
<dbReference type="OrthoDB" id="1164322at2"/>
<evidence type="ECO:0000313" key="1">
    <source>
        <dbReference type="EMBL" id="PTX60014.1"/>
    </source>
</evidence>
<dbReference type="Proteomes" id="UP000244090">
    <property type="component" value="Unassembled WGS sequence"/>
</dbReference>
<keyword evidence="2" id="KW-1185">Reference proteome</keyword>
<reference evidence="1 2" key="1">
    <citation type="submission" date="2018-04" db="EMBL/GenBank/DDBJ databases">
        <title>Genomic Encyclopedia of Archaeal and Bacterial Type Strains, Phase II (KMG-II): from individual species to whole genera.</title>
        <authorList>
            <person name="Goeker M."/>
        </authorList>
    </citation>
    <scope>NUCLEOTIDE SEQUENCE [LARGE SCALE GENOMIC DNA]</scope>
    <source>
        <strain evidence="1 2">DSM 25731</strain>
    </source>
</reference>